<evidence type="ECO:0000256" key="1">
    <source>
        <dbReference type="SAM" id="Phobius"/>
    </source>
</evidence>
<keyword evidence="3" id="KW-1185">Reference proteome</keyword>
<proteinExistence type="predicted"/>
<dbReference type="Proteomes" id="UP000034723">
    <property type="component" value="Chromosome"/>
</dbReference>
<organism evidence="2 3">
    <name type="scientific">Geoglobus ahangari</name>
    <dbReference type="NCBI Taxonomy" id="113653"/>
    <lineage>
        <taxon>Archaea</taxon>
        <taxon>Methanobacteriati</taxon>
        <taxon>Methanobacteriota</taxon>
        <taxon>Archaeoglobi</taxon>
        <taxon>Archaeoglobales</taxon>
        <taxon>Archaeoglobaceae</taxon>
        <taxon>Geoglobus</taxon>
    </lineage>
</organism>
<gene>
    <name evidence="2" type="ORF">GAH_00724</name>
</gene>
<feature type="transmembrane region" description="Helical" evidence="1">
    <location>
        <begin position="44"/>
        <end position="73"/>
    </location>
</feature>
<protein>
    <submittedName>
        <fullName evidence="2">Uncharacterized protein</fullName>
    </submittedName>
</protein>
<name>A0A0F7DBZ3_9EURY</name>
<sequence>MVSFGANEMIIVLLVVFIIVLLLSVLNPAKSLEESRRNRVKDLIVVGLILWFSPSVKVAGMVVFLYGFGVLLYEKYQEGKREALGQKDSG</sequence>
<evidence type="ECO:0000313" key="2">
    <source>
        <dbReference type="EMBL" id="AKG91941.1"/>
    </source>
</evidence>
<dbReference type="KEGG" id="gah:GAH_00724"/>
<dbReference type="OrthoDB" id="382110at2157"/>
<dbReference type="InParanoid" id="A0A0F7DBZ3"/>
<dbReference type="EMBL" id="CP011267">
    <property type="protein sequence ID" value="AKG91941.1"/>
    <property type="molecule type" value="Genomic_DNA"/>
</dbReference>
<keyword evidence="1" id="KW-0472">Membrane</keyword>
<evidence type="ECO:0000313" key="3">
    <source>
        <dbReference type="Proteomes" id="UP000034723"/>
    </source>
</evidence>
<accession>A0A0F7DBZ3</accession>
<dbReference type="RefSeq" id="WP_048094730.1">
    <property type="nucleotide sequence ID" value="NZ_CP011267.1"/>
</dbReference>
<dbReference type="GeneID" id="24803306"/>
<dbReference type="HOGENOM" id="CLU_2433721_0_0_2"/>
<keyword evidence="1" id="KW-1133">Transmembrane helix</keyword>
<keyword evidence="1" id="KW-0812">Transmembrane</keyword>
<dbReference type="AlphaFoldDB" id="A0A0F7DBZ3"/>
<reference evidence="2 3" key="1">
    <citation type="submission" date="2015-04" db="EMBL/GenBank/DDBJ databases">
        <title>The complete genome sequence of the hyperthermophilic, obligate iron-reducing archaeon Geoglobus ahangari strain 234T.</title>
        <authorList>
            <person name="Manzella M.P."/>
            <person name="Holmes D.E."/>
            <person name="Rocheleau J.M."/>
            <person name="Chung A."/>
            <person name="Reguera G."/>
            <person name="Kashefi K."/>
        </authorList>
    </citation>
    <scope>NUCLEOTIDE SEQUENCE [LARGE SCALE GENOMIC DNA]</scope>
    <source>
        <strain evidence="2 3">234</strain>
    </source>
</reference>
<dbReference type="STRING" id="113653.GAH_00724"/>